<keyword evidence="1" id="KW-0812">Transmembrane</keyword>
<feature type="transmembrane region" description="Helical" evidence="1">
    <location>
        <begin position="149"/>
        <end position="167"/>
    </location>
</feature>
<dbReference type="InterPro" id="IPR035919">
    <property type="entry name" value="EAL_sf"/>
</dbReference>
<keyword evidence="1" id="KW-1133">Transmembrane helix</keyword>
<dbReference type="PROSITE" id="PS50887">
    <property type="entry name" value="GGDEF"/>
    <property type="match status" value="1"/>
</dbReference>
<dbReference type="SMART" id="SM00052">
    <property type="entry name" value="EAL"/>
    <property type="match status" value="1"/>
</dbReference>
<feature type="transmembrane region" description="Helical" evidence="1">
    <location>
        <begin position="121"/>
        <end position="142"/>
    </location>
</feature>
<dbReference type="InterPro" id="IPR043128">
    <property type="entry name" value="Rev_trsase/Diguanyl_cyclase"/>
</dbReference>
<evidence type="ECO:0000313" key="4">
    <source>
        <dbReference type="EMBL" id="PVX29086.1"/>
    </source>
</evidence>
<dbReference type="NCBIfam" id="TIGR00254">
    <property type="entry name" value="GGDEF"/>
    <property type="match status" value="1"/>
</dbReference>
<gene>
    <name evidence="4" type="ORF">DD559_06850</name>
</gene>
<dbReference type="InterPro" id="IPR029787">
    <property type="entry name" value="Nucleotide_cyclase"/>
</dbReference>
<evidence type="ECO:0000259" key="3">
    <source>
        <dbReference type="PROSITE" id="PS50887"/>
    </source>
</evidence>
<dbReference type="OrthoDB" id="9814202at2"/>
<dbReference type="CDD" id="cd01949">
    <property type="entry name" value="GGDEF"/>
    <property type="match status" value="1"/>
</dbReference>
<protein>
    <submittedName>
        <fullName evidence="4">GGDEF-domain containing protein</fullName>
    </submittedName>
</protein>
<dbReference type="PANTHER" id="PTHR44757:SF2">
    <property type="entry name" value="BIOFILM ARCHITECTURE MAINTENANCE PROTEIN MBAA"/>
    <property type="match status" value="1"/>
</dbReference>
<dbReference type="CDD" id="cd01948">
    <property type="entry name" value="EAL"/>
    <property type="match status" value="1"/>
</dbReference>
<evidence type="ECO:0000259" key="2">
    <source>
        <dbReference type="PROSITE" id="PS50883"/>
    </source>
</evidence>
<dbReference type="Gene3D" id="3.20.20.450">
    <property type="entry name" value="EAL domain"/>
    <property type="match status" value="1"/>
</dbReference>
<dbReference type="PROSITE" id="PS50883">
    <property type="entry name" value="EAL"/>
    <property type="match status" value="1"/>
</dbReference>
<dbReference type="PANTHER" id="PTHR44757">
    <property type="entry name" value="DIGUANYLATE CYCLASE DGCP"/>
    <property type="match status" value="1"/>
</dbReference>
<evidence type="ECO:0000256" key="1">
    <source>
        <dbReference type="SAM" id="Phobius"/>
    </source>
</evidence>
<feature type="transmembrane region" description="Helical" evidence="1">
    <location>
        <begin position="93"/>
        <end position="115"/>
    </location>
</feature>
<dbReference type="SUPFAM" id="SSF141868">
    <property type="entry name" value="EAL domain-like"/>
    <property type="match status" value="1"/>
</dbReference>
<accession>A0A2U0SCI2</accession>
<dbReference type="AlphaFoldDB" id="A0A2U0SCI2"/>
<feature type="domain" description="GGDEF" evidence="3">
    <location>
        <begin position="249"/>
        <end position="383"/>
    </location>
</feature>
<dbReference type="Pfam" id="PF00563">
    <property type="entry name" value="EAL"/>
    <property type="match status" value="1"/>
</dbReference>
<name>A0A2U0SCI2_9SPHN</name>
<dbReference type="InterPro" id="IPR052155">
    <property type="entry name" value="Biofilm_reg_signaling"/>
</dbReference>
<feature type="domain" description="EAL" evidence="2">
    <location>
        <begin position="392"/>
        <end position="641"/>
    </location>
</feature>
<dbReference type="Proteomes" id="UP000245890">
    <property type="component" value="Unassembled WGS sequence"/>
</dbReference>
<dbReference type="EMBL" id="QENQ01000001">
    <property type="protein sequence ID" value="PVX29086.1"/>
    <property type="molecule type" value="Genomic_DNA"/>
</dbReference>
<proteinExistence type="predicted"/>
<dbReference type="SMART" id="SM00267">
    <property type="entry name" value="GGDEF"/>
    <property type="match status" value="1"/>
</dbReference>
<keyword evidence="1" id="KW-0472">Membrane</keyword>
<dbReference type="Pfam" id="PF00990">
    <property type="entry name" value="GGDEF"/>
    <property type="match status" value="1"/>
</dbReference>
<comment type="caution">
    <text evidence="4">The sequence shown here is derived from an EMBL/GenBank/DDBJ whole genome shotgun (WGS) entry which is preliminary data.</text>
</comment>
<organism evidence="4 5">
    <name type="scientific">Sphingomonas pokkalii</name>
    <dbReference type="NCBI Taxonomy" id="2175090"/>
    <lineage>
        <taxon>Bacteria</taxon>
        <taxon>Pseudomonadati</taxon>
        <taxon>Pseudomonadota</taxon>
        <taxon>Alphaproteobacteria</taxon>
        <taxon>Sphingomonadales</taxon>
        <taxon>Sphingomonadaceae</taxon>
        <taxon>Sphingomonas</taxon>
    </lineage>
</organism>
<dbReference type="InterPro" id="IPR000160">
    <property type="entry name" value="GGDEF_dom"/>
</dbReference>
<dbReference type="Gene3D" id="3.30.70.270">
    <property type="match status" value="1"/>
</dbReference>
<sequence>MLSRMRLVRTGRTKLDRAILTEQYRVLGQQVPLMYVLVFIDALFLGFATHGSASPRLTIGAPLVLGIAAAIRSLLWIRRRRDVIPSLRAIRRYLIGTIVAAAVLSLAFGGWALLLFPEADLARRTCIALYIFIGAITCCYCLQTFPAAARLVLCCGALPVTLCLLGSGDWFLTGLGIDMLIVSGVVLRMFETGYAGFVEVIASRADMLAEQRRARLAEQRAHQLAYHDPLTGLPNRRALTEYLRVAEHETFGLMLVDLDRFKSINDVHGHPIGDQLLRAVAGRLSWVVGVAGHSYRLGGDEFAISIPFAAGDPDRVRSVAHAIVREVGRPFLIEDRMHHIGASVGIALYPDDGREADTLMRRADVALYQAKEAGRGRYCAFAAQMDAEIRRRSNIEAEMRDALIEGHFYPRYQPIVDLRTGNVRGFELLARWRREQGEIGPDQFIPIAEECGLLNKLMLDLLLRACADAREWPAAVGIAINISPGQLRDTWLSHKILSVLARTGFPPHRLTVEITENALIVDADKAHQAIESLKNQGVQLALDDFGTGYASIQHLRMLPFDKIKIDRSFVDSLSEDAEALRIVRAILGLAATLDLPVVAEGVETIEAAETLRALGCAEGQGYLFGHPMDKAEVEQWLADGKVPPAAEQFIRRIGS</sequence>
<keyword evidence="5" id="KW-1185">Reference proteome</keyword>
<evidence type="ECO:0000313" key="5">
    <source>
        <dbReference type="Proteomes" id="UP000245890"/>
    </source>
</evidence>
<feature type="transmembrane region" description="Helical" evidence="1">
    <location>
        <begin position="33"/>
        <end position="53"/>
    </location>
</feature>
<dbReference type="SUPFAM" id="SSF55073">
    <property type="entry name" value="Nucleotide cyclase"/>
    <property type="match status" value="1"/>
</dbReference>
<reference evidence="4 5" key="1">
    <citation type="submission" date="2018-05" db="EMBL/GenBank/DDBJ databases">
        <title>Description of Sphingomonas pokkalii sp nov, isolated from the rhizosphere of saline tolerant pokkali rice and its draft genome analysis.</title>
        <authorList>
            <person name="Menon R."/>
            <person name="Kumari S."/>
            <person name="Rameshkumar N."/>
        </authorList>
    </citation>
    <scope>NUCLEOTIDE SEQUENCE [LARGE SCALE GENOMIC DNA]</scope>
    <source>
        <strain evidence="4 5">L3B27</strain>
    </source>
</reference>
<feature type="transmembrane region" description="Helical" evidence="1">
    <location>
        <begin position="59"/>
        <end position="77"/>
    </location>
</feature>
<dbReference type="InterPro" id="IPR001633">
    <property type="entry name" value="EAL_dom"/>
</dbReference>